<feature type="region of interest" description="Disordered" evidence="3">
    <location>
        <begin position="197"/>
        <end position="523"/>
    </location>
</feature>
<dbReference type="AlphaFoldDB" id="M2N5P2"/>
<dbReference type="GO" id="GO:0046872">
    <property type="term" value="F:metal ion binding"/>
    <property type="evidence" value="ECO:0007669"/>
    <property type="project" value="UniProtKB-KW"/>
</dbReference>
<dbReference type="Pfam" id="PF00233">
    <property type="entry name" value="PDEase_I"/>
    <property type="match status" value="1"/>
</dbReference>
<dbReference type="HOGENOM" id="CLU_520718_0_0_1"/>
<dbReference type="Proteomes" id="UP000011761">
    <property type="component" value="Unassembled WGS sequence"/>
</dbReference>
<gene>
    <name evidence="5" type="ORF">BAUCODRAFT_35567</name>
</gene>
<dbReference type="Gene3D" id="1.10.1300.10">
    <property type="entry name" value="3'5'-cyclic nucleotide phosphodiesterase, catalytic domain"/>
    <property type="match status" value="1"/>
</dbReference>
<sequence>MISNILATDMQRHFEYMGSLGELKKKVESSNTSLNSWSDKDRDHARELMMALLMKAADISNVARPFDISSRWARTLMNEFARQGELESELSMPTCLFGGPPNKEDILAAAQSQKGFMSLFGFPLFSGMREVMPSVACAIAELEKNTKIWEEKIAYEKQRRETDVENAPLTFSSVSKEEVEEAKIRHRRSEPLAVPEAIPHVPTSPTKRKPVLDSALASEEHPAHEQRQHLTLGMSENSDLRASSPALPAPAIPMSQPGGASRRSSKDVALDSLQHHSTFAHTALSPIRSPESRRASADAGWSVQQSYPGSRRGSKDESLTAILVTSQGSPRKSSPSSPGMTPRPSGSPSKQSRKRHSMSAAPVRDSASRYSAPSSRSHATSSATMATTTHHSPSTQPSSLTLSEDDATPPIPQNQGQSVADDPFLVPGNWPNDRDSTRSSPSDVSLQPPPVPGDKVRKADSPRNVARMASGESEDASGRGTPRKDRGVRESRSRSRLRGLTKFWKKKRDVSGVEGNGGDGGSP</sequence>
<dbReference type="InterPro" id="IPR036971">
    <property type="entry name" value="PDEase_catalytic_dom_sf"/>
</dbReference>
<feature type="compositionally biased region" description="Basic residues" evidence="3">
    <location>
        <begin position="494"/>
        <end position="508"/>
    </location>
</feature>
<dbReference type="STRING" id="717646.M2N5P2"/>
<evidence type="ECO:0000259" key="4">
    <source>
        <dbReference type="PROSITE" id="PS51845"/>
    </source>
</evidence>
<keyword evidence="1" id="KW-0479">Metal-binding</keyword>
<evidence type="ECO:0000313" key="6">
    <source>
        <dbReference type="Proteomes" id="UP000011761"/>
    </source>
</evidence>
<protein>
    <recommendedName>
        <fullName evidence="4">PDEase domain-containing protein</fullName>
    </recommendedName>
</protein>
<organism evidence="5 6">
    <name type="scientific">Baudoinia panamericana (strain UAMH 10762)</name>
    <name type="common">Angels' share fungus</name>
    <name type="synonym">Baudoinia compniacensis (strain UAMH 10762)</name>
    <dbReference type="NCBI Taxonomy" id="717646"/>
    <lineage>
        <taxon>Eukaryota</taxon>
        <taxon>Fungi</taxon>
        <taxon>Dikarya</taxon>
        <taxon>Ascomycota</taxon>
        <taxon>Pezizomycotina</taxon>
        <taxon>Dothideomycetes</taxon>
        <taxon>Dothideomycetidae</taxon>
        <taxon>Mycosphaerellales</taxon>
        <taxon>Teratosphaeriaceae</taxon>
        <taxon>Baudoinia</taxon>
    </lineage>
</organism>
<evidence type="ECO:0000256" key="1">
    <source>
        <dbReference type="ARBA" id="ARBA00022723"/>
    </source>
</evidence>
<dbReference type="GO" id="GO:0007165">
    <property type="term" value="P:signal transduction"/>
    <property type="evidence" value="ECO:0007669"/>
    <property type="project" value="InterPro"/>
</dbReference>
<dbReference type="InterPro" id="IPR002073">
    <property type="entry name" value="PDEase_catalytic_dom"/>
</dbReference>
<evidence type="ECO:0000256" key="2">
    <source>
        <dbReference type="ARBA" id="ARBA00022801"/>
    </source>
</evidence>
<feature type="compositionally biased region" description="Basic and acidic residues" evidence="3">
    <location>
        <begin position="482"/>
        <end position="493"/>
    </location>
</feature>
<keyword evidence="6" id="KW-1185">Reference proteome</keyword>
<keyword evidence="2" id="KW-0378">Hydrolase</keyword>
<feature type="domain" description="PDEase" evidence="4">
    <location>
        <begin position="1"/>
        <end position="156"/>
    </location>
</feature>
<dbReference type="GO" id="GO:0004114">
    <property type="term" value="F:3',5'-cyclic-nucleotide phosphodiesterase activity"/>
    <property type="evidence" value="ECO:0007669"/>
    <property type="project" value="InterPro"/>
</dbReference>
<evidence type="ECO:0000313" key="5">
    <source>
        <dbReference type="EMBL" id="EMC94359.1"/>
    </source>
</evidence>
<proteinExistence type="predicted"/>
<dbReference type="RefSeq" id="XP_007677989.1">
    <property type="nucleotide sequence ID" value="XM_007679799.1"/>
</dbReference>
<name>M2N5P2_BAUPA</name>
<feature type="compositionally biased region" description="Low complexity" evidence="3">
    <location>
        <begin position="364"/>
        <end position="402"/>
    </location>
</feature>
<feature type="compositionally biased region" description="Low complexity" evidence="3">
    <location>
        <begin position="326"/>
        <end position="338"/>
    </location>
</feature>
<reference evidence="5 6" key="1">
    <citation type="journal article" date="2012" name="PLoS Pathog.">
        <title>Diverse lifestyles and strategies of plant pathogenesis encoded in the genomes of eighteen Dothideomycetes fungi.</title>
        <authorList>
            <person name="Ohm R.A."/>
            <person name="Feau N."/>
            <person name="Henrissat B."/>
            <person name="Schoch C.L."/>
            <person name="Horwitz B.A."/>
            <person name="Barry K.W."/>
            <person name="Condon B.J."/>
            <person name="Copeland A.C."/>
            <person name="Dhillon B."/>
            <person name="Glaser F."/>
            <person name="Hesse C.N."/>
            <person name="Kosti I."/>
            <person name="LaButti K."/>
            <person name="Lindquist E.A."/>
            <person name="Lucas S."/>
            <person name="Salamov A.A."/>
            <person name="Bradshaw R.E."/>
            <person name="Ciuffetti L."/>
            <person name="Hamelin R.C."/>
            <person name="Kema G.H.J."/>
            <person name="Lawrence C."/>
            <person name="Scott J.A."/>
            <person name="Spatafora J.W."/>
            <person name="Turgeon B.G."/>
            <person name="de Wit P.J.G.M."/>
            <person name="Zhong S."/>
            <person name="Goodwin S.B."/>
            <person name="Grigoriev I.V."/>
        </authorList>
    </citation>
    <scope>NUCLEOTIDE SEQUENCE [LARGE SCALE GENOMIC DNA]</scope>
    <source>
        <strain evidence="5 6">UAMH 10762</strain>
    </source>
</reference>
<dbReference type="eggNOG" id="KOG3689">
    <property type="taxonomic scope" value="Eukaryota"/>
</dbReference>
<accession>M2N5P2</accession>
<dbReference type="EMBL" id="KB445558">
    <property type="protein sequence ID" value="EMC94359.1"/>
    <property type="molecule type" value="Genomic_DNA"/>
</dbReference>
<feature type="compositionally biased region" description="Basic and acidic residues" evidence="3">
    <location>
        <begin position="218"/>
        <end position="228"/>
    </location>
</feature>
<dbReference type="PROSITE" id="PS51845">
    <property type="entry name" value="PDEASE_I_2"/>
    <property type="match status" value="1"/>
</dbReference>
<dbReference type="PANTHER" id="PTHR11347">
    <property type="entry name" value="CYCLIC NUCLEOTIDE PHOSPHODIESTERASE"/>
    <property type="match status" value="1"/>
</dbReference>
<evidence type="ECO:0000256" key="3">
    <source>
        <dbReference type="SAM" id="MobiDB-lite"/>
    </source>
</evidence>
<dbReference type="SUPFAM" id="SSF109604">
    <property type="entry name" value="HD-domain/PDEase-like"/>
    <property type="match status" value="1"/>
</dbReference>
<dbReference type="KEGG" id="bcom:BAUCODRAFT_35567"/>
<feature type="compositionally biased region" description="Gly residues" evidence="3">
    <location>
        <begin position="514"/>
        <end position="523"/>
    </location>
</feature>
<dbReference type="GeneID" id="19112732"/>
<dbReference type="OrthoDB" id="546632at2759"/>